<organism evidence="4 5">
    <name type="scientific">Encephalitozoon hellem</name>
    <name type="common">Microsporidian parasite</name>
    <dbReference type="NCBI Taxonomy" id="27973"/>
    <lineage>
        <taxon>Eukaryota</taxon>
        <taxon>Fungi</taxon>
        <taxon>Fungi incertae sedis</taxon>
        <taxon>Microsporidia</taxon>
        <taxon>Unikaryonidae</taxon>
        <taxon>Encephalitozoon</taxon>
    </lineage>
</organism>
<proteinExistence type="predicted"/>
<keyword evidence="1" id="KW-0238">DNA-binding</keyword>
<dbReference type="InterPro" id="IPR036910">
    <property type="entry name" value="HMG_box_dom_sf"/>
</dbReference>
<evidence type="ECO:0000256" key="2">
    <source>
        <dbReference type="SAM" id="MobiDB-lite"/>
    </source>
</evidence>
<dbReference type="Proteomes" id="UP001217963">
    <property type="component" value="Chromosome VI"/>
</dbReference>
<dbReference type="Gene3D" id="1.10.30.10">
    <property type="entry name" value="High mobility group box domain"/>
    <property type="match status" value="2"/>
</dbReference>
<gene>
    <name evidence="4" type="ORF">PFJ87_06g01520</name>
</gene>
<dbReference type="InterPro" id="IPR009071">
    <property type="entry name" value="HMG_box_dom"/>
</dbReference>
<feature type="region of interest" description="Disordered" evidence="2">
    <location>
        <begin position="158"/>
        <end position="190"/>
    </location>
</feature>
<dbReference type="EMBL" id="CP119067">
    <property type="protein sequence ID" value="WEL38883.1"/>
    <property type="molecule type" value="Genomic_DNA"/>
</dbReference>
<accession>A0ABY8CIZ4</accession>
<name>A0ABY8CIZ4_ENCHE</name>
<keyword evidence="5" id="KW-1185">Reference proteome</keyword>
<evidence type="ECO:0000313" key="4">
    <source>
        <dbReference type="EMBL" id="WEL38883.1"/>
    </source>
</evidence>
<evidence type="ECO:0000256" key="1">
    <source>
        <dbReference type="PROSITE-ProRule" id="PRU00267"/>
    </source>
</evidence>
<evidence type="ECO:0000259" key="3">
    <source>
        <dbReference type="PROSITE" id="PS50118"/>
    </source>
</evidence>
<reference evidence="4 5" key="1">
    <citation type="submission" date="2023-02" db="EMBL/GenBank/DDBJ databases">
        <title>Encephalitozoon hellem ATCC 50451 complete genome.</title>
        <authorList>
            <person name="Mascarenhas dos Santos A.C."/>
            <person name="Julian A.T."/>
            <person name="Pombert J.-F."/>
        </authorList>
    </citation>
    <scope>NUCLEOTIDE SEQUENCE [LARGE SCALE GENOMIC DNA]</scope>
    <source>
        <strain evidence="4 5">ATCC 50451</strain>
    </source>
</reference>
<dbReference type="PROSITE" id="PS50118">
    <property type="entry name" value="HMG_BOX_2"/>
    <property type="match status" value="1"/>
</dbReference>
<dbReference type="CDD" id="cd00084">
    <property type="entry name" value="HMG-box_SF"/>
    <property type="match status" value="1"/>
</dbReference>
<dbReference type="SUPFAM" id="SSF47095">
    <property type="entry name" value="HMG-box"/>
    <property type="match status" value="2"/>
</dbReference>
<sequence length="190" mass="22138">MKGEPDDLYEMPTKQRSPYSVFAREFFRDNRNEYPNCVDLAKALVKVWNEMEDEEKSIYAERCDRGLSDTRGLEGDEGNMSCDKNTISKLKRYVKAECPYKWEYSGYLFFVNEIFDICGDMTVSPEENVRMFAEMWDSLDDETQNKYRNKALNSLAAEKTRKKCTSEPERKNATKGTRPQRDSNPQPSAP</sequence>
<keyword evidence="1" id="KW-0539">Nucleus</keyword>
<feature type="DNA-binding region" description="HMG box" evidence="1">
    <location>
        <begin position="12"/>
        <end position="65"/>
    </location>
</feature>
<evidence type="ECO:0000313" key="5">
    <source>
        <dbReference type="Proteomes" id="UP001217963"/>
    </source>
</evidence>
<feature type="domain" description="HMG box" evidence="3">
    <location>
        <begin position="12"/>
        <end position="65"/>
    </location>
</feature>
<feature type="compositionally biased region" description="Polar residues" evidence="2">
    <location>
        <begin position="174"/>
        <end position="190"/>
    </location>
</feature>
<protein>
    <submittedName>
        <fullName evidence="4">ARS-binding factor 2</fullName>
    </submittedName>
</protein>